<dbReference type="AlphaFoldDB" id="A0A0E0BQI1"/>
<evidence type="ECO:0000259" key="5">
    <source>
        <dbReference type="PROSITE" id="PS50600"/>
    </source>
</evidence>
<dbReference type="HOGENOM" id="CLU_007688_0_0_1"/>
<dbReference type="GO" id="GO:0008234">
    <property type="term" value="F:cysteine-type peptidase activity"/>
    <property type="evidence" value="ECO:0007669"/>
    <property type="project" value="InterPro"/>
</dbReference>
<dbReference type="Pfam" id="PF02902">
    <property type="entry name" value="Peptidase_C48"/>
    <property type="match status" value="1"/>
</dbReference>
<evidence type="ECO:0000256" key="3">
    <source>
        <dbReference type="ARBA" id="ARBA00022801"/>
    </source>
</evidence>
<evidence type="ECO:0000256" key="1">
    <source>
        <dbReference type="ARBA" id="ARBA00005234"/>
    </source>
</evidence>
<sequence>MPHAHKRKMATKAYADSSSDDLMEKVLIKIFRKEAKKAKGLAQSDGSFSRFSATYFSKVVSSLSAHQRTIVENYGFKNLLFFDSDSVPKKFSAWIANKVDLKTSEIILKDRVIRFSEESIRDVLGLPFGGLSFGKDRKAERTKKELSDEQFITSFLIVALACFLCPNSSLCPSVKFCILILLIFGERNVPTGCPRIAVWKEGMISRYSDLDKIDDGIFGLRPLKPRSKHDEALSFRDKLDSVLGDLLPDYLKIQITTMLNNHCCSTHVHNIDSLGDFVISVIKLLADESVGSPIHLDDNEIRNDNASGSADTEVNINADHSDLRDVNAVCDKSASTSAIQEGIVQCSTHASTIAAVAAAVKDVALKFKSRLPQLNGSENVDRTVDLFKPSYKNLFPEVDVCNTVRNRSSDMDNETDGNITPLSGHHTISFHSVEDTPEELVGSKYKDQGTSRTPSSQIIKKRNSPDLIIVGESNFSDRCNKMTAESDQIYNASNLQSSLTHDKSTSGGKIPPHGPRRVLAPGRYSCDPFVQFRSRFPVSDEESRHFIALCRLADSTKWQSFDAVNIDNVKVAFYSFGNSLKKGGPVSASVIAVFCRVMFQNNHPSKSKKNYFFPSIGEQLVVDHCLADVVKVQKSFDGAAKARRLDLCDMLLFPINYLQHWFLFIVDIKDRMFVFLDSEYDEYSEYFENLKTHLKLWSMFIKSVLDFKGFKIVFPPVPRQEYECDSGVFTMKFMEIWSPRILLPNEFSKQDIDKIHVKYANQIFFYEKNKLLQTEIGDVVVNWFNNEKFAHQQGA</sequence>
<dbReference type="InterPro" id="IPR003653">
    <property type="entry name" value="Peptidase_C48_C"/>
</dbReference>
<accession>A0A0E0BQI1</accession>
<dbReference type="PANTHER" id="PTHR34835">
    <property type="entry name" value="OS07G0283600 PROTEIN-RELATED"/>
    <property type="match status" value="1"/>
</dbReference>
<dbReference type="Gene3D" id="3.40.395.10">
    <property type="entry name" value="Adenoviral Proteinase, Chain A"/>
    <property type="match status" value="1"/>
</dbReference>
<keyword evidence="2" id="KW-0645">Protease</keyword>
<keyword evidence="3" id="KW-0378">Hydrolase</keyword>
<name>A0A0E0BQI1_9ORYZ</name>
<evidence type="ECO:0000313" key="7">
    <source>
        <dbReference type="Proteomes" id="UP000026961"/>
    </source>
</evidence>
<organism evidence="6">
    <name type="scientific">Oryza glumipatula</name>
    <dbReference type="NCBI Taxonomy" id="40148"/>
    <lineage>
        <taxon>Eukaryota</taxon>
        <taxon>Viridiplantae</taxon>
        <taxon>Streptophyta</taxon>
        <taxon>Embryophyta</taxon>
        <taxon>Tracheophyta</taxon>
        <taxon>Spermatophyta</taxon>
        <taxon>Magnoliopsida</taxon>
        <taxon>Liliopsida</taxon>
        <taxon>Poales</taxon>
        <taxon>Poaceae</taxon>
        <taxon>BOP clade</taxon>
        <taxon>Oryzoideae</taxon>
        <taxon>Oryzeae</taxon>
        <taxon>Oryzinae</taxon>
        <taxon>Oryza</taxon>
    </lineage>
</organism>
<dbReference type="Proteomes" id="UP000026961">
    <property type="component" value="Chromosome 12"/>
</dbReference>
<dbReference type="EnsemblPlants" id="OGLUM12G07550.1">
    <property type="protein sequence ID" value="OGLUM12G07550.1"/>
    <property type="gene ID" value="OGLUM12G07550"/>
</dbReference>
<dbReference type="PROSITE" id="PS50600">
    <property type="entry name" value="ULP_PROTEASE"/>
    <property type="match status" value="1"/>
</dbReference>
<reference evidence="6" key="1">
    <citation type="submission" date="2015-04" db="UniProtKB">
        <authorList>
            <consortium name="EnsemblPlants"/>
        </authorList>
    </citation>
    <scope>IDENTIFICATION</scope>
</reference>
<evidence type="ECO:0000256" key="4">
    <source>
        <dbReference type="SAM" id="MobiDB-lite"/>
    </source>
</evidence>
<feature type="region of interest" description="Disordered" evidence="4">
    <location>
        <begin position="497"/>
        <end position="516"/>
    </location>
</feature>
<dbReference type="SUPFAM" id="SSF54001">
    <property type="entry name" value="Cysteine proteinases"/>
    <property type="match status" value="1"/>
</dbReference>
<evidence type="ECO:0000313" key="6">
    <source>
        <dbReference type="EnsemblPlants" id="OGLUM12G07550.1"/>
    </source>
</evidence>
<dbReference type="Gramene" id="OGLUM12G07550.1">
    <property type="protein sequence ID" value="OGLUM12G07550.1"/>
    <property type="gene ID" value="OGLUM12G07550"/>
</dbReference>
<feature type="domain" description="Ubiquitin-like protease family profile" evidence="5">
    <location>
        <begin position="569"/>
        <end position="737"/>
    </location>
</feature>
<keyword evidence="7" id="KW-1185">Reference proteome</keyword>
<dbReference type="InterPro" id="IPR038765">
    <property type="entry name" value="Papain-like_cys_pep_sf"/>
</dbReference>
<comment type="similarity">
    <text evidence="1">Belongs to the peptidase C48 family.</text>
</comment>
<protein>
    <recommendedName>
        <fullName evidence="5">Ubiquitin-like protease family profile domain-containing protein</fullName>
    </recommendedName>
</protein>
<reference evidence="6" key="2">
    <citation type="submission" date="2018-05" db="EMBL/GenBank/DDBJ databases">
        <title>OgluRS3 (Oryza glumaepatula Reference Sequence Version 3).</title>
        <authorList>
            <person name="Zhang J."/>
            <person name="Kudrna D."/>
            <person name="Lee S."/>
            <person name="Talag J."/>
            <person name="Welchert J."/>
            <person name="Wing R.A."/>
        </authorList>
    </citation>
    <scope>NUCLEOTIDE SEQUENCE [LARGE SCALE GENOMIC DNA]</scope>
</reference>
<dbReference type="PANTHER" id="PTHR34835:SF82">
    <property type="entry name" value="OS01G0826651 PROTEIN"/>
    <property type="match status" value="1"/>
</dbReference>
<dbReference type="STRING" id="40148.A0A0E0BQI1"/>
<evidence type="ECO:0000256" key="2">
    <source>
        <dbReference type="ARBA" id="ARBA00022670"/>
    </source>
</evidence>
<dbReference type="eggNOG" id="KOG0778">
    <property type="taxonomic scope" value="Eukaryota"/>
</dbReference>
<proteinExistence type="inferred from homology"/>
<dbReference type="GO" id="GO:0006508">
    <property type="term" value="P:proteolysis"/>
    <property type="evidence" value="ECO:0007669"/>
    <property type="project" value="UniProtKB-KW"/>
</dbReference>